<reference evidence="1 2" key="1">
    <citation type="submission" date="2024-06" db="EMBL/GenBank/DDBJ databases">
        <title>Sorghum-associated microbial communities from plants grown in Nebraska, USA.</title>
        <authorList>
            <person name="Schachtman D."/>
        </authorList>
    </citation>
    <scope>NUCLEOTIDE SEQUENCE [LARGE SCALE GENOMIC DNA]</scope>
    <source>
        <strain evidence="1 2">736</strain>
    </source>
</reference>
<accession>A0ABV2PHW8</accession>
<name>A0ABV2PHW8_9BACI</name>
<evidence type="ECO:0000313" key="1">
    <source>
        <dbReference type="EMBL" id="MET4560253.1"/>
    </source>
</evidence>
<proteinExistence type="predicted"/>
<protein>
    <submittedName>
        <fullName evidence="1">Uncharacterized protein</fullName>
    </submittedName>
</protein>
<gene>
    <name evidence="1" type="ORF">ABIA69_001397</name>
</gene>
<dbReference type="Proteomes" id="UP001549363">
    <property type="component" value="Unassembled WGS sequence"/>
</dbReference>
<comment type="caution">
    <text evidence="1">The sequence shown here is derived from an EMBL/GenBank/DDBJ whole genome shotgun (WGS) entry which is preliminary data.</text>
</comment>
<keyword evidence="2" id="KW-1185">Reference proteome</keyword>
<sequence>MNYLITVAEQASKMTILNYEKQYFSNRNVKNKEQS</sequence>
<evidence type="ECO:0000313" key="2">
    <source>
        <dbReference type="Proteomes" id="UP001549363"/>
    </source>
</evidence>
<organism evidence="1 2">
    <name type="scientific">Lysinibacillus parviboronicapiens</name>
    <dbReference type="NCBI Taxonomy" id="436516"/>
    <lineage>
        <taxon>Bacteria</taxon>
        <taxon>Bacillati</taxon>
        <taxon>Bacillota</taxon>
        <taxon>Bacilli</taxon>
        <taxon>Bacillales</taxon>
        <taxon>Bacillaceae</taxon>
        <taxon>Lysinibacillus</taxon>
    </lineage>
</organism>
<dbReference type="EMBL" id="JBEPSB010000004">
    <property type="protein sequence ID" value="MET4560253.1"/>
    <property type="molecule type" value="Genomic_DNA"/>
</dbReference>